<name>M1VD95_CYAM1</name>
<dbReference type="Pfam" id="PF10013">
    <property type="entry name" value="DUF2256"/>
    <property type="match status" value="1"/>
</dbReference>
<evidence type="ECO:0000256" key="1">
    <source>
        <dbReference type="SAM" id="MobiDB-lite"/>
    </source>
</evidence>
<feature type="region of interest" description="Disordered" evidence="1">
    <location>
        <begin position="44"/>
        <end position="63"/>
    </location>
</feature>
<evidence type="ECO:0000313" key="2">
    <source>
        <dbReference type="EMBL" id="BAM80707.1"/>
    </source>
</evidence>
<organism evidence="2 3">
    <name type="scientific">Cyanidioschyzon merolae (strain NIES-3377 / 10D)</name>
    <name type="common">Unicellular red alga</name>
    <dbReference type="NCBI Taxonomy" id="280699"/>
    <lineage>
        <taxon>Eukaryota</taxon>
        <taxon>Rhodophyta</taxon>
        <taxon>Bangiophyceae</taxon>
        <taxon>Cyanidiales</taxon>
        <taxon>Cyanidiaceae</taxon>
        <taxon>Cyanidioschyzon</taxon>
    </lineage>
</organism>
<protein>
    <recommendedName>
        <fullName evidence="4">DUF2256 domain-containing protein</fullName>
    </recommendedName>
</protein>
<dbReference type="eggNOG" id="ENOG502SG5J">
    <property type="taxonomic scope" value="Eukaryota"/>
</dbReference>
<evidence type="ECO:0008006" key="4">
    <source>
        <dbReference type="Google" id="ProtNLM"/>
    </source>
</evidence>
<gene>
    <name evidence="2" type="ORF">CYME_CML092C</name>
</gene>
<dbReference type="HOGENOM" id="CLU_2187664_0_0_1"/>
<dbReference type="InterPro" id="IPR017136">
    <property type="entry name" value="UCP037205"/>
</dbReference>
<keyword evidence="3" id="KW-1185">Reference proteome</keyword>
<dbReference type="PANTHER" id="PTHR37463:SF5">
    <property type="entry name" value="DUF2256 DOMAIN-CONTAINING PROTEIN"/>
    <property type="match status" value="1"/>
</dbReference>
<dbReference type="EMBL" id="AP006494">
    <property type="protein sequence ID" value="BAM80707.1"/>
    <property type="molecule type" value="Genomic_DNA"/>
</dbReference>
<evidence type="ECO:0000313" key="3">
    <source>
        <dbReference type="Proteomes" id="UP000007014"/>
    </source>
</evidence>
<proteinExistence type="predicted"/>
<dbReference type="RefSeq" id="XP_005536743.1">
    <property type="nucleotide sequence ID" value="XM_005536686.1"/>
</dbReference>
<dbReference type="Gramene" id="CML092CT">
    <property type="protein sequence ID" value="CML092CT"/>
    <property type="gene ID" value="CML092C"/>
</dbReference>
<dbReference type="Proteomes" id="UP000007014">
    <property type="component" value="Chromosome 12"/>
</dbReference>
<feature type="compositionally biased region" description="Basic and acidic residues" evidence="1">
    <location>
        <begin position="44"/>
        <end position="57"/>
    </location>
</feature>
<dbReference type="PANTHER" id="PTHR37463">
    <property type="entry name" value="GSL3115 PROTEIN"/>
    <property type="match status" value="1"/>
</dbReference>
<dbReference type="KEGG" id="cme:CYME_CML092C"/>
<dbReference type="GeneID" id="16994784"/>
<dbReference type="STRING" id="280699.M1VD95"/>
<dbReference type="OrthoDB" id="537467at2759"/>
<accession>M1VD95</accession>
<dbReference type="AlphaFoldDB" id="M1VD95"/>
<reference evidence="2 3" key="1">
    <citation type="journal article" date="2004" name="Nature">
        <title>Genome sequence of the ultrasmall unicellular red alga Cyanidioschyzon merolae 10D.</title>
        <authorList>
            <person name="Matsuzaki M."/>
            <person name="Misumi O."/>
            <person name="Shin-i T."/>
            <person name="Maruyama S."/>
            <person name="Takahara M."/>
            <person name="Miyagishima S."/>
            <person name="Mori T."/>
            <person name="Nishida K."/>
            <person name="Yagisawa F."/>
            <person name="Nishida K."/>
            <person name="Yoshida Y."/>
            <person name="Nishimura Y."/>
            <person name="Nakao S."/>
            <person name="Kobayashi T."/>
            <person name="Momoyama Y."/>
            <person name="Higashiyama T."/>
            <person name="Minoda A."/>
            <person name="Sano M."/>
            <person name="Nomoto H."/>
            <person name="Oishi K."/>
            <person name="Hayashi H."/>
            <person name="Ohta F."/>
            <person name="Nishizaka S."/>
            <person name="Haga S."/>
            <person name="Miura S."/>
            <person name="Morishita T."/>
            <person name="Kabeya Y."/>
            <person name="Terasawa K."/>
            <person name="Suzuki Y."/>
            <person name="Ishii Y."/>
            <person name="Asakawa S."/>
            <person name="Takano H."/>
            <person name="Ohta N."/>
            <person name="Kuroiwa H."/>
            <person name="Tanaka K."/>
            <person name="Shimizu N."/>
            <person name="Sugano S."/>
            <person name="Sato N."/>
            <person name="Nozaki H."/>
            <person name="Ogasawara N."/>
            <person name="Kohara Y."/>
            <person name="Kuroiwa T."/>
        </authorList>
    </citation>
    <scope>NUCLEOTIDE SEQUENCE [LARGE SCALE GENOMIC DNA]</scope>
    <source>
        <strain evidence="2 3">10D</strain>
    </source>
</reference>
<sequence length="109" mass="12212">MPRGVDKEHLPTKVCEVCGRPFTWRKKWARCWNQVSVCSKRCQQERRHQKRQEKASDADGSVSTFSSVASQGARALALAALRFAIVVGCRQGSSAGRTLGWCPWRLGIH</sequence>
<reference evidence="2 3" key="2">
    <citation type="journal article" date="2007" name="BMC Biol.">
        <title>A 100%-complete sequence reveals unusually simple genomic features in the hot-spring red alga Cyanidioschyzon merolae.</title>
        <authorList>
            <person name="Nozaki H."/>
            <person name="Takano H."/>
            <person name="Misumi O."/>
            <person name="Terasawa K."/>
            <person name="Matsuzaki M."/>
            <person name="Maruyama S."/>
            <person name="Nishida K."/>
            <person name="Yagisawa F."/>
            <person name="Yoshida Y."/>
            <person name="Fujiwara T."/>
            <person name="Takio S."/>
            <person name="Tamura K."/>
            <person name="Chung S.J."/>
            <person name="Nakamura S."/>
            <person name="Kuroiwa H."/>
            <person name="Tanaka K."/>
            <person name="Sato N."/>
            <person name="Kuroiwa T."/>
        </authorList>
    </citation>
    <scope>NUCLEOTIDE SEQUENCE [LARGE SCALE GENOMIC DNA]</scope>
    <source>
        <strain evidence="2 3">10D</strain>
    </source>
</reference>